<dbReference type="AlphaFoldDB" id="A0A8J3SJF5"/>
<name>A0A8J3SJF5_9ACTN</name>
<keyword evidence="2" id="KW-1185">Reference proteome</keyword>
<dbReference type="EMBL" id="BOOJ01000052">
    <property type="protein sequence ID" value="GIH95407.1"/>
    <property type="molecule type" value="Genomic_DNA"/>
</dbReference>
<proteinExistence type="predicted"/>
<dbReference type="RefSeq" id="WP_204067503.1">
    <property type="nucleotide sequence ID" value="NZ_BOOJ01000052.1"/>
</dbReference>
<accession>A0A8J3SJF5</accession>
<organism evidence="1 2">
    <name type="scientific">Planobispora siamensis</name>
    <dbReference type="NCBI Taxonomy" id="936338"/>
    <lineage>
        <taxon>Bacteria</taxon>
        <taxon>Bacillati</taxon>
        <taxon>Actinomycetota</taxon>
        <taxon>Actinomycetes</taxon>
        <taxon>Streptosporangiales</taxon>
        <taxon>Streptosporangiaceae</taxon>
        <taxon>Planobispora</taxon>
    </lineage>
</organism>
<protein>
    <submittedName>
        <fullName evidence="1">Uncharacterized protein</fullName>
    </submittedName>
</protein>
<gene>
    <name evidence="1" type="ORF">Psi01_60370</name>
</gene>
<dbReference type="Proteomes" id="UP000619788">
    <property type="component" value="Unassembled WGS sequence"/>
</dbReference>
<comment type="caution">
    <text evidence="1">The sequence shown here is derived from an EMBL/GenBank/DDBJ whole genome shotgun (WGS) entry which is preliminary data.</text>
</comment>
<sequence>MTTTHAPTATVQIDAGLLAALIERAAHITVRVDPIDLARAGQATDGRVIWPCRSDCPVCWAQARLEEATAG</sequence>
<evidence type="ECO:0000313" key="2">
    <source>
        <dbReference type="Proteomes" id="UP000619788"/>
    </source>
</evidence>
<evidence type="ECO:0000313" key="1">
    <source>
        <dbReference type="EMBL" id="GIH95407.1"/>
    </source>
</evidence>
<reference evidence="1 2" key="1">
    <citation type="submission" date="2021-01" db="EMBL/GenBank/DDBJ databases">
        <title>Whole genome shotgun sequence of Planobispora siamensis NBRC 107568.</title>
        <authorList>
            <person name="Komaki H."/>
            <person name="Tamura T."/>
        </authorList>
    </citation>
    <scope>NUCLEOTIDE SEQUENCE [LARGE SCALE GENOMIC DNA]</scope>
    <source>
        <strain evidence="1 2">NBRC 107568</strain>
    </source>
</reference>